<dbReference type="EMBL" id="JAKKPZ010000073">
    <property type="protein sequence ID" value="KAI1704016.1"/>
    <property type="molecule type" value="Genomic_DNA"/>
</dbReference>
<evidence type="ECO:0000313" key="2">
    <source>
        <dbReference type="Proteomes" id="UP001201812"/>
    </source>
</evidence>
<name>A0AAD4MUF6_9BILA</name>
<evidence type="ECO:0000313" key="1">
    <source>
        <dbReference type="EMBL" id="KAI1704016.1"/>
    </source>
</evidence>
<protein>
    <submittedName>
        <fullName evidence="1">Uncharacterized protein</fullName>
    </submittedName>
</protein>
<accession>A0AAD4MUF6</accession>
<gene>
    <name evidence="1" type="ORF">DdX_14517</name>
</gene>
<keyword evidence="2" id="KW-1185">Reference proteome</keyword>
<sequence length="134" mass="15550">MVVLRRKEEESVLTKSENIRLRREKCKKFVNKERRIRYYASYNHSDASEEDQKTVANLMRMPLQLIRGSKKLASDKKLNELEGPTIGANDFVNCDNDFGRKTKQENASHKMGLVPRQTTPFFQDGMIRQTASVL</sequence>
<organism evidence="1 2">
    <name type="scientific">Ditylenchus destructor</name>
    <dbReference type="NCBI Taxonomy" id="166010"/>
    <lineage>
        <taxon>Eukaryota</taxon>
        <taxon>Metazoa</taxon>
        <taxon>Ecdysozoa</taxon>
        <taxon>Nematoda</taxon>
        <taxon>Chromadorea</taxon>
        <taxon>Rhabditida</taxon>
        <taxon>Tylenchina</taxon>
        <taxon>Tylenchomorpha</taxon>
        <taxon>Sphaerularioidea</taxon>
        <taxon>Anguinidae</taxon>
        <taxon>Anguininae</taxon>
        <taxon>Ditylenchus</taxon>
    </lineage>
</organism>
<dbReference type="AlphaFoldDB" id="A0AAD4MUF6"/>
<dbReference type="Proteomes" id="UP001201812">
    <property type="component" value="Unassembled WGS sequence"/>
</dbReference>
<comment type="caution">
    <text evidence="1">The sequence shown here is derived from an EMBL/GenBank/DDBJ whole genome shotgun (WGS) entry which is preliminary data.</text>
</comment>
<reference evidence="1" key="1">
    <citation type="submission" date="2022-01" db="EMBL/GenBank/DDBJ databases">
        <title>Genome Sequence Resource for Two Populations of Ditylenchus destructor, the Migratory Endoparasitic Phytonematode.</title>
        <authorList>
            <person name="Zhang H."/>
            <person name="Lin R."/>
            <person name="Xie B."/>
        </authorList>
    </citation>
    <scope>NUCLEOTIDE SEQUENCE</scope>
    <source>
        <strain evidence="1">BazhouSP</strain>
    </source>
</reference>
<proteinExistence type="predicted"/>